<dbReference type="FunFam" id="1.10.10.10:FF:000018">
    <property type="entry name" value="DNA-binding response regulator ResD"/>
    <property type="match status" value="1"/>
</dbReference>
<dbReference type="GO" id="GO:0005829">
    <property type="term" value="C:cytosol"/>
    <property type="evidence" value="ECO:0007669"/>
    <property type="project" value="TreeGrafter"/>
</dbReference>
<evidence type="ECO:0000256" key="4">
    <source>
        <dbReference type="ARBA" id="ARBA00023015"/>
    </source>
</evidence>
<gene>
    <name evidence="12" type="ordered locus">Sulac_2865</name>
</gene>
<dbReference type="CDD" id="cd00383">
    <property type="entry name" value="trans_reg_C"/>
    <property type="match status" value="1"/>
</dbReference>
<organism evidence="12 13">
    <name type="scientific">Sulfobacillus acidophilus (strain ATCC 700253 / DSM 10332 / NAL)</name>
    <dbReference type="NCBI Taxonomy" id="679936"/>
    <lineage>
        <taxon>Bacteria</taxon>
        <taxon>Bacillati</taxon>
        <taxon>Bacillota</taxon>
        <taxon>Clostridia</taxon>
        <taxon>Eubacteriales</taxon>
        <taxon>Clostridiales Family XVII. Incertae Sedis</taxon>
        <taxon>Sulfobacillus</taxon>
    </lineage>
</organism>
<evidence type="ECO:0000256" key="2">
    <source>
        <dbReference type="ARBA" id="ARBA00022553"/>
    </source>
</evidence>
<dbReference type="SMART" id="SM00862">
    <property type="entry name" value="Trans_reg_C"/>
    <property type="match status" value="1"/>
</dbReference>
<dbReference type="InterPro" id="IPR001867">
    <property type="entry name" value="OmpR/PhoB-type_DNA-bd"/>
</dbReference>
<comment type="function">
    <text evidence="7">May play the central regulatory role in sporulation. It may be an element of the effector pathway responsible for the activation of sporulation genes in response to nutritional stress. Spo0A may act in concert with spo0H (a sigma factor) to control the expression of some genes that are critical to the sporulation process.</text>
</comment>
<protein>
    <recommendedName>
        <fullName evidence="1">Stage 0 sporulation protein A homolog</fullName>
    </recommendedName>
</protein>
<feature type="domain" description="OmpR/PhoB-type" evidence="11">
    <location>
        <begin position="134"/>
        <end position="233"/>
    </location>
</feature>
<dbReference type="Pfam" id="PF00072">
    <property type="entry name" value="Response_reg"/>
    <property type="match status" value="1"/>
</dbReference>
<dbReference type="InterPro" id="IPR039420">
    <property type="entry name" value="WalR-like"/>
</dbReference>
<dbReference type="EMBL" id="CP003179">
    <property type="protein sequence ID" value="AEW06326.1"/>
    <property type="molecule type" value="Genomic_DNA"/>
</dbReference>
<accession>G8TZ56</accession>
<dbReference type="GO" id="GO:0032993">
    <property type="term" value="C:protein-DNA complex"/>
    <property type="evidence" value="ECO:0007669"/>
    <property type="project" value="TreeGrafter"/>
</dbReference>
<dbReference type="SMART" id="SM00448">
    <property type="entry name" value="REC"/>
    <property type="match status" value="1"/>
</dbReference>
<dbReference type="AlphaFoldDB" id="G8TZ56"/>
<evidence type="ECO:0000256" key="9">
    <source>
        <dbReference type="PROSITE-ProRule" id="PRU01091"/>
    </source>
</evidence>
<dbReference type="Gene3D" id="3.40.50.2300">
    <property type="match status" value="1"/>
</dbReference>
<evidence type="ECO:0000256" key="7">
    <source>
        <dbReference type="ARBA" id="ARBA00024867"/>
    </source>
</evidence>
<dbReference type="PROSITE" id="PS50110">
    <property type="entry name" value="RESPONSE_REGULATORY"/>
    <property type="match status" value="1"/>
</dbReference>
<feature type="domain" description="Response regulatory" evidence="10">
    <location>
        <begin position="9"/>
        <end position="123"/>
    </location>
</feature>
<dbReference type="FunFam" id="3.40.50.2300:FF:000001">
    <property type="entry name" value="DNA-binding response regulator PhoB"/>
    <property type="match status" value="1"/>
</dbReference>
<dbReference type="Gene3D" id="6.10.250.690">
    <property type="match status" value="1"/>
</dbReference>
<evidence type="ECO:0000256" key="1">
    <source>
        <dbReference type="ARBA" id="ARBA00018672"/>
    </source>
</evidence>
<dbReference type="Proteomes" id="UP000005439">
    <property type="component" value="Chromosome"/>
</dbReference>
<evidence type="ECO:0000256" key="8">
    <source>
        <dbReference type="PROSITE-ProRule" id="PRU00169"/>
    </source>
</evidence>
<proteinExistence type="predicted"/>
<dbReference type="STRING" id="679936.Sulac_2865"/>
<dbReference type="InterPro" id="IPR001789">
    <property type="entry name" value="Sig_transdc_resp-reg_receiver"/>
</dbReference>
<evidence type="ECO:0000313" key="13">
    <source>
        <dbReference type="Proteomes" id="UP000005439"/>
    </source>
</evidence>
<dbReference type="Pfam" id="PF00486">
    <property type="entry name" value="Trans_reg_C"/>
    <property type="match status" value="1"/>
</dbReference>
<evidence type="ECO:0000256" key="6">
    <source>
        <dbReference type="ARBA" id="ARBA00023163"/>
    </source>
</evidence>
<evidence type="ECO:0000259" key="10">
    <source>
        <dbReference type="PROSITE" id="PS50110"/>
    </source>
</evidence>
<evidence type="ECO:0000259" key="11">
    <source>
        <dbReference type="PROSITE" id="PS51755"/>
    </source>
</evidence>
<evidence type="ECO:0000256" key="3">
    <source>
        <dbReference type="ARBA" id="ARBA00023012"/>
    </source>
</evidence>
<dbReference type="GO" id="GO:0000976">
    <property type="term" value="F:transcription cis-regulatory region binding"/>
    <property type="evidence" value="ECO:0007669"/>
    <property type="project" value="TreeGrafter"/>
</dbReference>
<keyword evidence="6" id="KW-0804">Transcription</keyword>
<keyword evidence="2 8" id="KW-0597">Phosphoprotein</keyword>
<dbReference type="PATRIC" id="fig|679936.5.peg.2958"/>
<dbReference type="CDD" id="cd17574">
    <property type="entry name" value="REC_OmpR"/>
    <property type="match status" value="1"/>
</dbReference>
<dbReference type="HOGENOM" id="CLU_000445_30_4_9"/>
<sequence>MADPVRSGRVLLVDDDAHIRELCRMYLEHAGFDVLEAGDGPTALTQLEQHPVDVMVLDLMLPEMDGFQVLAEVRRRETWLPVIMLTALGDEEDRIMGLDQGADDYLIKPFSPRELVSRVRAVLRRAFLAPADEGKLLRHPGLIVDVAQRRVQAGDDVLNLTPREFDLLYFLASHPKQVFSREHLLDRVWGLDFDGDSRTVDVHVTRLRQKLLASNTPYEYLETVWGQGYRFVVKARSA</sequence>
<dbReference type="PROSITE" id="PS51755">
    <property type="entry name" value="OMPR_PHOB"/>
    <property type="match status" value="1"/>
</dbReference>
<reference evidence="13" key="1">
    <citation type="submission" date="2011-12" db="EMBL/GenBank/DDBJ databases">
        <title>The complete genome of chromosome of Sulfobacillus acidophilus DSM 10332.</title>
        <authorList>
            <person name="Lucas S."/>
            <person name="Han J."/>
            <person name="Lapidus A."/>
            <person name="Bruce D."/>
            <person name="Goodwin L."/>
            <person name="Pitluck S."/>
            <person name="Peters L."/>
            <person name="Kyrpides N."/>
            <person name="Mavromatis K."/>
            <person name="Ivanova N."/>
            <person name="Mikhailova N."/>
            <person name="Chertkov O."/>
            <person name="Saunders E."/>
            <person name="Detter J.C."/>
            <person name="Tapia R."/>
            <person name="Han C."/>
            <person name="Land M."/>
            <person name="Hauser L."/>
            <person name="Markowitz V."/>
            <person name="Cheng J.-F."/>
            <person name="Hugenholtz P."/>
            <person name="Woyke T."/>
            <person name="Wu D."/>
            <person name="Pukall R."/>
            <person name="Gehrich-Schroeter G."/>
            <person name="Schneider S."/>
            <person name="Klenk H.-P."/>
            <person name="Eisen J.A."/>
        </authorList>
    </citation>
    <scope>NUCLEOTIDE SEQUENCE [LARGE SCALE GENOMIC DNA]</scope>
    <source>
        <strain evidence="13">ATCC 700253 / DSM 10332 / NAL</strain>
    </source>
</reference>
<feature type="DNA-binding region" description="OmpR/PhoB-type" evidence="9">
    <location>
        <begin position="134"/>
        <end position="233"/>
    </location>
</feature>
<name>G8TZ56_SULAD</name>
<dbReference type="SUPFAM" id="SSF52172">
    <property type="entry name" value="CheY-like"/>
    <property type="match status" value="1"/>
</dbReference>
<keyword evidence="4" id="KW-0805">Transcription regulation</keyword>
<keyword evidence="13" id="KW-1185">Reference proteome</keyword>
<keyword evidence="3" id="KW-0902">Two-component regulatory system</keyword>
<dbReference type="GO" id="GO:0000156">
    <property type="term" value="F:phosphorelay response regulator activity"/>
    <property type="evidence" value="ECO:0007669"/>
    <property type="project" value="TreeGrafter"/>
</dbReference>
<dbReference type="GO" id="GO:0006355">
    <property type="term" value="P:regulation of DNA-templated transcription"/>
    <property type="evidence" value="ECO:0007669"/>
    <property type="project" value="InterPro"/>
</dbReference>
<evidence type="ECO:0000256" key="5">
    <source>
        <dbReference type="ARBA" id="ARBA00023125"/>
    </source>
</evidence>
<reference evidence="12 13" key="2">
    <citation type="journal article" date="2012" name="Stand. Genomic Sci.">
        <title>Complete genome sequence of the moderately thermophilic mineral-sulfide-oxidizing firmicute Sulfobacillus acidophilus type strain (NAL(T)).</title>
        <authorList>
            <person name="Anderson I."/>
            <person name="Chertkov O."/>
            <person name="Chen A."/>
            <person name="Saunders E."/>
            <person name="Lapidus A."/>
            <person name="Nolan M."/>
            <person name="Lucas S."/>
            <person name="Hammon N."/>
            <person name="Deshpande S."/>
            <person name="Cheng J.F."/>
            <person name="Han C."/>
            <person name="Tapia R."/>
            <person name="Goodwin L.A."/>
            <person name="Pitluck S."/>
            <person name="Liolios K."/>
            <person name="Pagani I."/>
            <person name="Ivanova N."/>
            <person name="Mikhailova N."/>
            <person name="Pati A."/>
            <person name="Palaniappan K."/>
            <person name="Land M."/>
            <person name="Pan C."/>
            <person name="Rohde M."/>
            <person name="Pukall R."/>
            <person name="Goker M."/>
            <person name="Detter J.C."/>
            <person name="Woyke T."/>
            <person name="Bristow J."/>
            <person name="Eisen J.A."/>
            <person name="Markowitz V."/>
            <person name="Hugenholtz P."/>
            <person name="Kyrpides N.C."/>
            <person name="Klenk H.P."/>
            <person name="Mavromatis K."/>
        </authorList>
    </citation>
    <scope>NUCLEOTIDE SEQUENCE [LARGE SCALE GENOMIC DNA]</scope>
    <source>
        <strain evidence="13">ATCC 700253 / DSM 10332 / NAL</strain>
    </source>
</reference>
<dbReference type="InterPro" id="IPR011006">
    <property type="entry name" value="CheY-like_superfamily"/>
</dbReference>
<dbReference type="KEGG" id="sap:Sulac_2865"/>
<dbReference type="PANTHER" id="PTHR48111">
    <property type="entry name" value="REGULATOR OF RPOS"/>
    <property type="match status" value="1"/>
</dbReference>
<keyword evidence="5 9" id="KW-0238">DNA-binding</keyword>
<dbReference type="InterPro" id="IPR036388">
    <property type="entry name" value="WH-like_DNA-bd_sf"/>
</dbReference>
<dbReference type="Gene3D" id="1.10.10.10">
    <property type="entry name" value="Winged helix-like DNA-binding domain superfamily/Winged helix DNA-binding domain"/>
    <property type="match status" value="1"/>
</dbReference>
<feature type="modified residue" description="4-aspartylphosphate" evidence="8">
    <location>
        <position position="58"/>
    </location>
</feature>
<dbReference type="PANTHER" id="PTHR48111:SF4">
    <property type="entry name" value="DNA-BINDING DUAL TRANSCRIPTIONAL REGULATOR OMPR"/>
    <property type="match status" value="1"/>
</dbReference>
<evidence type="ECO:0000313" key="12">
    <source>
        <dbReference type="EMBL" id="AEW06326.1"/>
    </source>
</evidence>